<dbReference type="Proteomes" id="UP001186944">
    <property type="component" value="Unassembled WGS sequence"/>
</dbReference>
<dbReference type="PANTHER" id="PTHR43388:SF1">
    <property type="entry name" value="HYDROGENASE MATURATION FACTOR HOXX"/>
    <property type="match status" value="1"/>
</dbReference>
<dbReference type="Gene3D" id="3.90.226.10">
    <property type="entry name" value="2-enoyl-CoA Hydratase, Chain A, domain 1"/>
    <property type="match status" value="1"/>
</dbReference>
<feature type="domain" description="Formyl transferase C-terminal" evidence="2">
    <location>
        <begin position="138"/>
        <end position="243"/>
    </location>
</feature>
<dbReference type="InterPro" id="IPR005793">
    <property type="entry name" value="Formyl_trans_C"/>
</dbReference>
<dbReference type="PANTHER" id="PTHR43388">
    <property type="entry name" value="HYDROGENASE MATURATION FACTOR HOXX"/>
    <property type="match status" value="1"/>
</dbReference>
<dbReference type="SUPFAM" id="SSF53328">
    <property type="entry name" value="Formyltransferase"/>
    <property type="match status" value="1"/>
</dbReference>
<dbReference type="EMBL" id="VSWD01000006">
    <property type="protein sequence ID" value="KAK3099423.1"/>
    <property type="molecule type" value="Genomic_DNA"/>
</dbReference>
<organism evidence="3 4">
    <name type="scientific">Pinctada imbricata</name>
    <name type="common">Atlantic pearl-oyster</name>
    <name type="synonym">Pinctada martensii</name>
    <dbReference type="NCBI Taxonomy" id="66713"/>
    <lineage>
        <taxon>Eukaryota</taxon>
        <taxon>Metazoa</taxon>
        <taxon>Spiralia</taxon>
        <taxon>Lophotrochozoa</taxon>
        <taxon>Mollusca</taxon>
        <taxon>Bivalvia</taxon>
        <taxon>Autobranchia</taxon>
        <taxon>Pteriomorphia</taxon>
        <taxon>Pterioida</taxon>
        <taxon>Pterioidea</taxon>
        <taxon>Pteriidae</taxon>
        <taxon>Pinctada</taxon>
    </lineage>
</organism>
<keyword evidence="4" id="KW-1185">Reference proteome</keyword>
<dbReference type="Pfam" id="PF00551">
    <property type="entry name" value="Formyl_trans_N"/>
    <property type="match status" value="1"/>
</dbReference>
<dbReference type="InterPro" id="IPR029045">
    <property type="entry name" value="ClpP/crotonase-like_dom_sf"/>
</dbReference>
<protein>
    <submittedName>
        <fullName evidence="3">Uncharacterized protein</fullName>
    </submittedName>
</protein>
<accession>A0AA89C347</accession>
<comment type="caution">
    <text evidence="3">The sequence shown here is derived from an EMBL/GenBank/DDBJ whole genome shotgun (WGS) entry which is preliminary data.</text>
</comment>
<dbReference type="CDD" id="cd06558">
    <property type="entry name" value="crotonase-like"/>
    <property type="match status" value="1"/>
</dbReference>
<dbReference type="InterPro" id="IPR002376">
    <property type="entry name" value="Formyl_transf_N"/>
</dbReference>
<dbReference type="AlphaFoldDB" id="A0AA89C347"/>
<dbReference type="Gene3D" id="3.40.50.12230">
    <property type="match status" value="1"/>
</dbReference>
<proteinExistence type="predicted"/>
<dbReference type="InterPro" id="IPR001753">
    <property type="entry name" value="Enoyl-CoA_hydra/iso"/>
</dbReference>
<gene>
    <name evidence="3" type="ORF">FSP39_004107</name>
</gene>
<dbReference type="InterPro" id="IPR036477">
    <property type="entry name" value="Formyl_transf_N_sf"/>
</dbReference>
<evidence type="ECO:0000259" key="1">
    <source>
        <dbReference type="Pfam" id="PF00551"/>
    </source>
</evidence>
<sequence length="544" mass="61447">MTDVTKTYKPDIIICPFLTARVPKEITGNKKTPCLIVHPGIAGDRGSSSIDWAIHDEADQWGVTLLQADDKMDSGDIWCTDNFEMKENTTKTGTYVGDIADSAVECVFESIQRYISKVPPVALSYDNPEVYGRLRRRMKDIDRTIDWEMTSEQILRLMCMSDTQPGAIGMPLMNTHKDPTTYRVFDGHIEHGLASNEMKHLLSKHRPGDVIGKRNGAVLMKTGDEFGIWIGSLKKEGDLTMKQSAAEILEEIVDIRELDCPTDYNDIRVHMDGRVAYVHFDFYNGAMNKFQCARLERVLKQLATRRDIKLVALMGGERFFSTGIHLNAIESSNNKQREAWENINKIDDVIASTFHMSDKVTMAVLQGNAGAGGAMMAAACDVVISHPGVLLTPSYSAMGLFGSEYWTYFFPQRVGMTRADTLVNETSPLLAPTAQEYGLVDYVIGGNKRDFQRLVPDFVKNFSETDKLEKIIKSKKELRDEDWFSRLHLHRQYELSKMKKCFESPAFLNAMTRFVYHLGDDEDLATIRSREREDDMPVVGLSQG</sequence>
<dbReference type="Pfam" id="PF02911">
    <property type="entry name" value="Formyl_trans_C"/>
    <property type="match status" value="1"/>
</dbReference>
<reference evidence="3" key="1">
    <citation type="submission" date="2019-08" db="EMBL/GenBank/DDBJ databases">
        <title>The improved chromosome-level genome for the pearl oyster Pinctada fucata martensii using PacBio sequencing and Hi-C.</title>
        <authorList>
            <person name="Zheng Z."/>
        </authorList>
    </citation>
    <scope>NUCLEOTIDE SEQUENCE</scope>
    <source>
        <strain evidence="3">ZZ-2019</strain>
        <tissue evidence="3">Adductor muscle</tissue>
    </source>
</reference>
<evidence type="ECO:0000313" key="4">
    <source>
        <dbReference type="Proteomes" id="UP001186944"/>
    </source>
</evidence>
<dbReference type="Pfam" id="PF00378">
    <property type="entry name" value="ECH_1"/>
    <property type="match status" value="1"/>
</dbReference>
<name>A0AA89C347_PINIB</name>
<evidence type="ECO:0000313" key="3">
    <source>
        <dbReference type="EMBL" id="KAK3099423.1"/>
    </source>
</evidence>
<dbReference type="InterPro" id="IPR047180">
    <property type="entry name" value="HoxX-like"/>
</dbReference>
<feature type="domain" description="Formyl transferase N-terminal" evidence="1">
    <location>
        <begin position="2"/>
        <end position="92"/>
    </location>
</feature>
<evidence type="ECO:0000259" key="2">
    <source>
        <dbReference type="Pfam" id="PF02911"/>
    </source>
</evidence>
<dbReference type="SUPFAM" id="SSF52096">
    <property type="entry name" value="ClpP/crotonase"/>
    <property type="match status" value="1"/>
</dbReference>